<feature type="transmembrane region" description="Helical" evidence="12">
    <location>
        <begin position="154"/>
        <end position="176"/>
    </location>
</feature>
<keyword evidence="12" id="KW-1133">Transmembrane helix</keyword>
<evidence type="ECO:0000313" key="15">
    <source>
        <dbReference type="Proteomes" id="UP000092024"/>
    </source>
</evidence>
<evidence type="ECO:0000256" key="6">
    <source>
        <dbReference type="ARBA" id="ARBA00022679"/>
    </source>
</evidence>
<dbReference type="Proteomes" id="UP000092024">
    <property type="component" value="Unassembled WGS sequence"/>
</dbReference>
<dbReference type="PANTHER" id="PTHR44936:SF9">
    <property type="entry name" value="SENSOR PROTEIN CREC"/>
    <property type="match status" value="1"/>
</dbReference>
<accession>A0A1A5YJ76</accession>
<dbReference type="Pfam" id="PF00512">
    <property type="entry name" value="HisKA"/>
    <property type="match status" value="1"/>
</dbReference>
<comment type="catalytic activity">
    <reaction evidence="1">
        <text>ATP + protein L-histidine = ADP + protein N-phospho-L-histidine.</text>
        <dbReference type="EC" id="2.7.13.3"/>
    </reaction>
</comment>
<dbReference type="SMART" id="SM00387">
    <property type="entry name" value="HATPase_c"/>
    <property type="match status" value="1"/>
</dbReference>
<comment type="caution">
    <text evidence="14">The sequence shown here is derived from an EMBL/GenBank/DDBJ whole genome shotgun (WGS) entry which is preliminary data.</text>
</comment>
<keyword evidence="11" id="KW-0843">Virulence</keyword>
<dbReference type="CDD" id="cd00075">
    <property type="entry name" value="HATPase"/>
    <property type="match status" value="1"/>
</dbReference>
<evidence type="ECO:0000256" key="12">
    <source>
        <dbReference type="SAM" id="Phobius"/>
    </source>
</evidence>
<dbReference type="PRINTS" id="PR00344">
    <property type="entry name" value="BCTRLSENSOR"/>
</dbReference>
<dbReference type="OrthoDB" id="368131at2"/>
<evidence type="ECO:0000313" key="14">
    <source>
        <dbReference type="EMBL" id="OBR65666.1"/>
    </source>
</evidence>
<protein>
    <recommendedName>
        <fullName evidence="3">histidine kinase</fullName>
        <ecNumber evidence="3">2.7.13.3</ecNumber>
    </recommendedName>
</protein>
<dbReference type="RefSeq" id="WP_068682974.1">
    <property type="nucleotide sequence ID" value="NZ_LYPA01000054.1"/>
</dbReference>
<dbReference type="GO" id="GO:0005886">
    <property type="term" value="C:plasma membrane"/>
    <property type="evidence" value="ECO:0007669"/>
    <property type="project" value="UniProtKB-SubCell"/>
</dbReference>
<evidence type="ECO:0000256" key="2">
    <source>
        <dbReference type="ARBA" id="ARBA00004651"/>
    </source>
</evidence>
<dbReference type="Pfam" id="PF02518">
    <property type="entry name" value="HATPase_c"/>
    <property type="match status" value="1"/>
</dbReference>
<keyword evidence="5" id="KW-0597">Phosphoprotein</keyword>
<comment type="subcellular location">
    <subcellularLocation>
        <location evidence="2">Cell membrane</location>
        <topology evidence="2">Multi-pass membrane protein</topology>
    </subcellularLocation>
</comment>
<organism evidence="14 15">
    <name type="scientific">Paenibacillus oryzae</name>
    <dbReference type="NCBI Taxonomy" id="1844972"/>
    <lineage>
        <taxon>Bacteria</taxon>
        <taxon>Bacillati</taxon>
        <taxon>Bacillota</taxon>
        <taxon>Bacilli</taxon>
        <taxon>Bacillales</taxon>
        <taxon>Paenibacillaceae</taxon>
        <taxon>Paenibacillus</taxon>
    </lineage>
</organism>
<keyword evidence="7" id="KW-0547">Nucleotide-binding</keyword>
<sequence length="479" mass="53408">MRSVIAILRRFVASTLLVSIGLLIFNFILLGTLVFKEMNQSQSPEGVLKKVASKLDKTGSGYVLEESGSNLLRENDAWAMLLDGNGDVIWDSGLPGEIPRSYSLTDIAKLSRYYLLDYPVYTWEKDEGLLVMGYPKWSYGKYQFQFLYDWGRSLPLRLTVLLLLNVAVALLISIVIGMRMMRGIRPLVEGVHGLARDEEVKLDTAKGLFGDLAGSINSASSMLQSRTAALKMRDEARSNWIAGISHDIRTPLSMVLGYSSELEENASLPEEQREQAAIIRRQGEKLRSLISDLNLVSMLEYEMQPLHLKPLRLAALSRQAVAELLNNRLAERYQIDLELKEVAVQINGDEKLLSRAIGNLLQNSVRHNPDGCRIAVETFLSEDRSRYAVRIRDNGKGIPEEQLADVTELPYSSKRKKPASNGHGLGLPMVSKIAQVHHGQLLLERSAAEGGLSATLLFPVFDQQSNNKTGSERADRPVF</sequence>
<dbReference type="InterPro" id="IPR004358">
    <property type="entry name" value="Sig_transdc_His_kin-like_C"/>
</dbReference>
<dbReference type="AlphaFoldDB" id="A0A1A5YJ76"/>
<dbReference type="PROSITE" id="PS50109">
    <property type="entry name" value="HIS_KIN"/>
    <property type="match status" value="1"/>
</dbReference>
<evidence type="ECO:0000256" key="4">
    <source>
        <dbReference type="ARBA" id="ARBA00022475"/>
    </source>
</evidence>
<feature type="transmembrane region" description="Helical" evidence="12">
    <location>
        <begin position="12"/>
        <end position="35"/>
    </location>
</feature>
<keyword evidence="9" id="KW-0067">ATP-binding</keyword>
<keyword evidence="10" id="KW-0902">Two-component regulatory system</keyword>
<dbReference type="InterPro" id="IPR005467">
    <property type="entry name" value="His_kinase_dom"/>
</dbReference>
<keyword evidence="15" id="KW-1185">Reference proteome</keyword>
<dbReference type="GO" id="GO:0005524">
    <property type="term" value="F:ATP binding"/>
    <property type="evidence" value="ECO:0007669"/>
    <property type="project" value="UniProtKB-KW"/>
</dbReference>
<evidence type="ECO:0000256" key="5">
    <source>
        <dbReference type="ARBA" id="ARBA00022553"/>
    </source>
</evidence>
<dbReference type="InterPro" id="IPR003594">
    <property type="entry name" value="HATPase_dom"/>
</dbReference>
<keyword evidence="8 14" id="KW-0418">Kinase</keyword>
<dbReference type="InterPro" id="IPR036890">
    <property type="entry name" value="HATPase_C_sf"/>
</dbReference>
<keyword evidence="12" id="KW-0812">Transmembrane</keyword>
<dbReference type="SMART" id="SM00388">
    <property type="entry name" value="HisKA"/>
    <property type="match status" value="1"/>
</dbReference>
<evidence type="ECO:0000256" key="1">
    <source>
        <dbReference type="ARBA" id="ARBA00000085"/>
    </source>
</evidence>
<dbReference type="InterPro" id="IPR050980">
    <property type="entry name" value="2C_sensor_his_kinase"/>
</dbReference>
<dbReference type="PANTHER" id="PTHR44936">
    <property type="entry name" value="SENSOR PROTEIN CREC"/>
    <property type="match status" value="1"/>
</dbReference>
<dbReference type="CDD" id="cd00082">
    <property type="entry name" value="HisKA"/>
    <property type="match status" value="1"/>
</dbReference>
<keyword evidence="6" id="KW-0808">Transferase</keyword>
<dbReference type="InterPro" id="IPR036097">
    <property type="entry name" value="HisK_dim/P_sf"/>
</dbReference>
<evidence type="ECO:0000256" key="10">
    <source>
        <dbReference type="ARBA" id="ARBA00023012"/>
    </source>
</evidence>
<dbReference type="Gene3D" id="1.10.287.130">
    <property type="match status" value="1"/>
</dbReference>
<dbReference type="Gene3D" id="3.30.565.10">
    <property type="entry name" value="Histidine kinase-like ATPase, C-terminal domain"/>
    <property type="match status" value="1"/>
</dbReference>
<proteinExistence type="predicted"/>
<dbReference type="EC" id="2.7.13.3" evidence="3"/>
<dbReference type="SUPFAM" id="SSF47384">
    <property type="entry name" value="Homodimeric domain of signal transducing histidine kinase"/>
    <property type="match status" value="1"/>
</dbReference>
<dbReference type="SUPFAM" id="SSF55874">
    <property type="entry name" value="ATPase domain of HSP90 chaperone/DNA topoisomerase II/histidine kinase"/>
    <property type="match status" value="1"/>
</dbReference>
<dbReference type="GO" id="GO:0000155">
    <property type="term" value="F:phosphorelay sensor kinase activity"/>
    <property type="evidence" value="ECO:0007669"/>
    <property type="project" value="InterPro"/>
</dbReference>
<keyword evidence="4" id="KW-1003">Cell membrane</keyword>
<dbReference type="InterPro" id="IPR003661">
    <property type="entry name" value="HisK_dim/P_dom"/>
</dbReference>
<evidence type="ECO:0000259" key="13">
    <source>
        <dbReference type="PROSITE" id="PS50109"/>
    </source>
</evidence>
<evidence type="ECO:0000256" key="11">
    <source>
        <dbReference type="ARBA" id="ARBA00023026"/>
    </source>
</evidence>
<evidence type="ECO:0000256" key="7">
    <source>
        <dbReference type="ARBA" id="ARBA00022741"/>
    </source>
</evidence>
<evidence type="ECO:0000256" key="9">
    <source>
        <dbReference type="ARBA" id="ARBA00022840"/>
    </source>
</evidence>
<reference evidence="14 15" key="1">
    <citation type="submission" date="2016-05" db="EMBL/GenBank/DDBJ databases">
        <title>Paenibacillus oryzae. sp. nov., isolated from the rice root.</title>
        <authorList>
            <person name="Zhang J."/>
            <person name="Zhang X."/>
        </authorList>
    </citation>
    <scope>NUCLEOTIDE SEQUENCE [LARGE SCALE GENOMIC DNA]</scope>
    <source>
        <strain evidence="14 15">1DrF-4</strain>
    </source>
</reference>
<keyword evidence="12" id="KW-0472">Membrane</keyword>
<evidence type="ECO:0000256" key="8">
    <source>
        <dbReference type="ARBA" id="ARBA00022777"/>
    </source>
</evidence>
<dbReference type="STRING" id="1844972.A7K91_13895"/>
<gene>
    <name evidence="14" type="ORF">A7K91_13895</name>
</gene>
<dbReference type="EMBL" id="LYPA01000054">
    <property type="protein sequence ID" value="OBR65666.1"/>
    <property type="molecule type" value="Genomic_DNA"/>
</dbReference>
<feature type="domain" description="Histidine kinase" evidence="13">
    <location>
        <begin position="243"/>
        <end position="462"/>
    </location>
</feature>
<evidence type="ECO:0000256" key="3">
    <source>
        <dbReference type="ARBA" id="ARBA00012438"/>
    </source>
</evidence>
<name>A0A1A5YJ76_9BACL</name>